<dbReference type="Proteomes" id="UP001567350">
    <property type="component" value="Unassembled WGS sequence"/>
</dbReference>
<accession>A0ABV4IB72</accession>
<comment type="caution">
    <text evidence="2">The sequence shown here is derived from an EMBL/GenBank/DDBJ whole genome shotgun (WGS) entry which is preliminary data.</text>
</comment>
<proteinExistence type="predicted"/>
<dbReference type="InterPro" id="IPR006522">
    <property type="entry name" value="Phage_virion_morphogenesis"/>
</dbReference>
<protein>
    <submittedName>
        <fullName evidence="2">Phage virion morphogenesis protein</fullName>
    </submittedName>
</protein>
<evidence type="ECO:0000313" key="2">
    <source>
        <dbReference type="EMBL" id="MEZ2739101.1"/>
    </source>
</evidence>
<dbReference type="NCBIfam" id="TIGR01635">
    <property type="entry name" value="tail_comp_S"/>
    <property type="match status" value="1"/>
</dbReference>
<evidence type="ECO:0000313" key="3">
    <source>
        <dbReference type="Proteomes" id="UP001567350"/>
    </source>
</evidence>
<feature type="region of interest" description="Disordered" evidence="1">
    <location>
        <begin position="40"/>
        <end position="65"/>
    </location>
</feature>
<evidence type="ECO:0000256" key="1">
    <source>
        <dbReference type="SAM" id="MobiDB-lite"/>
    </source>
</evidence>
<dbReference type="RefSeq" id="WP_370891639.1">
    <property type="nucleotide sequence ID" value="NZ_JBGJLR010000005.1"/>
</dbReference>
<name>A0ABV4IB72_9BURK</name>
<dbReference type="EMBL" id="JBGJLR010000005">
    <property type="protein sequence ID" value="MEZ2739101.1"/>
    <property type="molecule type" value="Genomic_DNA"/>
</dbReference>
<organism evidence="2 3">
    <name type="scientific">Comamonas jiangduensis</name>
    <dbReference type="NCBI Taxonomy" id="1194168"/>
    <lineage>
        <taxon>Bacteria</taxon>
        <taxon>Pseudomonadati</taxon>
        <taxon>Pseudomonadota</taxon>
        <taxon>Betaproteobacteria</taxon>
        <taxon>Burkholderiales</taxon>
        <taxon>Comamonadaceae</taxon>
        <taxon>Comamonas</taxon>
    </lineage>
</organism>
<keyword evidence="3" id="KW-1185">Reference proteome</keyword>
<reference evidence="2 3" key="1">
    <citation type="submission" date="2024-08" db="EMBL/GenBank/DDBJ databases">
        <authorList>
            <person name="Feng Z."/>
            <person name="Ronholm J."/>
        </authorList>
    </citation>
    <scope>NUCLEOTIDE SEQUENCE [LARGE SCALE GENOMIC DNA]</scope>
    <source>
        <strain evidence="2 3">4-AB0-8</strain>
    </source>
</reference>
<dbReference type="Pfam" id="PF05069">
    <property type="entry name" value="Phage_tail_S"/>
    <property type="match status" value="1"/>
</dbReference>
<sequence length="151" mass="17166">MDDLQRLDTWLAPLLHQLGPSQQRQLARQVALRLRAANQQTMAAQQNPDGQAWQPRKNRSRDARGRLRQGPMFKKLRTARHLRAQVLGNVAVVQFMGRAERLARIHHFGLRDRVAPGGAEISYPARELIGISDEQLDQVTDLALSFLTQDM</sequence>
<gene>
    <name evidence="2" type="ORF">ACBP88_06430</name>
</gene>